<reference evidence="23" key="11">
    <citation type="journal article" date="1991" name="Virology">
        <title>Identification and DNA sequence of the large subunit of the capping enzyme from Shope fibroma virus.</title>
        <authorList>
            <person name="Upton C."/>
            <person name="Stuart D."/>
            <person name="McFadden G."/>
        </authorList>
    </citation>
    <scope>NUCLEOTIDE SEQUENCE [LARGE SCALE GENOMIC DNA]</scope>
    <source>
        <strain evidence="23">Kasza</strain>
    </source>
</reference>
<dbReference type="Gene3D" id="2.10.70.10">
    <property type="entry name" value="Complement Module, domain 1"/>
    <property type="match status" value="3"/>
</dbReference>
<reference evidence="23" key="7">
    <citation type="journal article" date="1990" name="Virology">
        <title>Identification and DNA sequence of the Shope fibroma virus DNA topoisomerase gene.</title>
        <authorList>
            <person name="Upton C."/>
            <person name="Opgenorth A."/>
            <person name="Traktman P."/>
            <person name="McFadden G."/>
        </authorList>
    </citation>
    <scope>NUCLEOTIDE SEQUENCE [LARGE SCALE GENOMIC DNA]</scope>
    <source>
        <strain evidence="23">Kasza</strain>
    </source>
</reference>
<feature type="domain" description="Sushi" evidence="21">
    <location>
        <begin position="20"/>
        <end position="81"/>
    </location>
</feature>
<dbReference type="Pfam" id="PF00084">
    <property type="entry name" value="Sushi"/>
    <property type="match status" value="3"/>
</dbReference>
<name>Q9Q8T8_RFVKA</name>
<feature type="disulfide bond" evidence="19">
    <location>
        <begin position="22"/>
        <end position="65"/>
    </location>
</feature>
<feature type="domain" description="Sushi" evidence="21">
    <location>
        <begin position="147"/>
        <end position="207"/>
    </location>
</feature>
<evidence type="ECO:0000256" key="8">
    <source>
        <dbReference type="ARBA" id="ARBA00023157"/>
    </source>
</evidence>
<keyword evidence="3 19" id="KW-0768">Sushi</keyword>
<evidence type="ECO:0000256" key="17">
    <source>
        <dbReference type="ARBA" id="ARBA00078481"/>
    </source>
</evidence>
<accession>Q9Q8T8</accession>
<reference evidence="23" key="4">
    <citation type="journal article" date="1986" name="Virology">
        <title>Tumorigenic poxviruses: analysis of viral DNA sequences implicated in the tumorigenicity of Shope fibroma virus and malignant rabbit virus.</title>
        <authorList>
            <person name="Upton C."/>
            <person name="McFadden G."/>
        </authorList>
    </citation>
    <scope>NUCLEOTIDE SEQUENCE [LARGE SCALE GENOMIC DNA]</scope>
    <source>
        <strain evidence="23">Kasza</strain>
    </source>
</reference>
<reference evidence="23" key="6">
    <citation type="journal article" date="1988" name="Virology">
        <title>Tumorigenic poxviruses: fine analysis of the recombination junctions in malignant rabbit fibroma virus, a recombinant between Shope fibroma virus and myxoma virus.</title>
        <authorList>
            <person name="Upton C."/>
            <person name="Macen J.L."/>
            <person name="Maranchuk R.A."/>
            <person name="DeLange A.M."/>
            <person name="McFadden G."/>
        </authorList>
    </citation>
    <scope>NUCLEOTIDE SEQUENCE [LARGE SCALE GENOMIC DNA]</scope>
    <source>
        <strain evidence="23">Kasza</strain>
    </source>
</reference>
<evidence type="ECO:0000256" key="4">
    <source>
        <dbReference type="ARBA" id="ARBA00022729"/>
    </source>
</evidence>
<keyword evidence="7" id="KW-1043">Host membrane</keyword>
<reference evidence="23" key="18">
    <citation type="journal article" date="1995" name="Virology">
        <title>Myxoma virus and Shope fibroma virus encode dual-specificity tyrosine/serine phosphatases which are essential for virus viability.</title>
        <authorList>
            <person name="Mossman K."/>
            <person name="Ostergaard H."/>
            <person name="Upton C."/>
            <person name="McFadden G."/>
        </authorList>
    </citation>
    <scope>NUCLEOTIDE SEQUENCE [LARGE SCALE GENOMIC DNA]</scope>
    <source>
        <strain evidence="23">Kasza</strain>
    </source>
</reference>
<comment type="subcellular location">
    <subcellularLocation>
        <location evidence="12">Host cell membrane</location>
        <topology evidence="12">Peripheral membrane protein</topology>
        <orientation evidence="12">Extracellular side</orientation>
    </subcellularLocation>
    <subcellularLocation>
        <location evidence="1">Virion membrane</location>
        <topology evidence="1">Peripheral membrane protein</topology>
    </subcellularLocation>
</comment>
<keyword evidence="5" id="KW-0677">Repeat</keyword>
<dbReference type="PROSITE" id="PS50923">
    <property type="entry name" value="SUSHI"/>
    <property type="match status" value="3"/>
</dbReference>
<evidence type="ECO:0000256" key="14">
    <source>
        <dbReference type="ARBA" id="ARBA00066298"/>
    </source>
</evidence>
<keyword evidence="8 19" id="KW-1015">Disulfide bond</keyword>
<dbReference type="Proteomes" id="UP000000868">
    <property type="component" value="Segment"/>
</dbReference>
<dbReference type="GO" id="GO:0055036">
    <property type="term" value="C:virion membrane"/>
    <property type="evidence" value="ECO:0007669"/>
    <property type="project" value="UniProtKB-SubCell"/>
</dbReference>
<evidence type="ECO:0000256" key="6">
    <source>
        <dbReference type="ARBA" id="ARBA00022844"/>
    </source>
</evidence>
<comment type="caution">
    <text evidence="19">Lacks conserved residue(s) required for the propagation of feature annotation.</text>
</comment>
<reference evidence="22 23" key="12">
    <citation type="journal article" date="1991" name="Virology">
        <title>Sequence and analysis of a portion of the genomes of Shope fibroma virus and malignant rabbit fibroma virus that is important for viral replication in lymphocytes.</title>
        <authorList>
            <person name="Strayer D.S."/>
            <person name="Jerng H.H."/>
            <person name="O'Connor K."/>
        </authorList>
    </citation>
    <scope>NUCLEOTIDE SEQUENCE [LARGE SCALE GENOMIC DNA]</scope>
    <source>
        <strain evidence="22 23">Kasza</strain>
    </source>
</reference>
<reference evidence="23" key="20">
    <citation type="journal article" date="1997" name="Virology">
        <title>The T1/35kDa family of poxvirus-secreted proteins bind chemokines and modulate leukocyte influx into virus-infected tissues.</title>
        <authorList>
            <person name="Graham K.A."/>
            <person name="Lalani A.S."/>
            <person name="Macen J.L."/>
            <person name="Ness T.L."/>
            <person name="Barry M."/>
            <person name="Liu L.Y."/>
            <person name="Lucas A."/>
            <person name="Clark-Lewis I."/>
            <person name="Moyer R.W."/>
            <person name="McFadden G."/>
        </authorList>
    </citation>
    <scope>NUCLEOTIDE SEQUENCE [LARGE SCALE GENOMIC DNA]</scope>
    <source>
        <strain evidence="23">Kasza</strain>
    </source>
</reference>
<keyword evidence="10" id="KW-0945">Host-virus interaction</keyword>
<keyword evidence="20" id="KW-0812">Transmembrane</keyword>
<evidence type="ECO:0000256" key="7">
    <source>
        <dbReference type="ARBA" id="ARBA00022870"/>
    </source>
</evidence>
<sequence length="299" mass="34750">MYDTLLTVYVASLLQAYVVADCKNDFKSNFQAVNRKHTYNHNEVTELRCTPGYQKKVNVTVYATCGKNNTWSIHNEHVCVRRECPDPPTIENGRVSNPRIIYHRRDTIRYVCNENHKSIPYSLVGEDTIRCLNNTTWYPFPPECRMIVCKFPALQNGYVHGVPFIKRFCYKNRVRFTCNPDFVLVGSSYSMCTLNSTWIPEVPKCVRRVHGDSLNIFTFVEYDDFEDLDNEDAVNEKLADTNTHPDDTIVDHQTHFFMVIAILCIILFIFTLSVILLFCSCTSSNILHYNKLHYNKLNI</sequence>
<organismHost>
    <name type="scientific">Oryctolagus cuniculus</name>
    <name type="common">Rabbit</name>
    <dbReference type="NCBI Taxonomy" id="9986"/>
</organismHost>
<keyword evidence="9" id="KW-0325">Glycoprotein</keyword>
<dbReference type="InterPro" id="IPR050350">
    <property type="entry name" value="Compl-Cell_Adhes-Reg"/>
</dbReference>
<evidence type="ECO:0000256" key="20">
    <source>
        <dbReference type="SAM" id="Phobius"/>
    </source>
</evidence>
<reference evidence="23" key="8">
    <citation type="journal article" date="1990" name="Virology">
        <title>The complete DNA sequence of vaccinia virus.</title>
        <authorList>
            <person name="Goebel S.J."/>
            <person name="Johnson G.P."/>
            <person name="Perkus M.E."/>
            <person name="Davis S.W."/>
            <person name="Winslow J.P."/>
            <person name="Paoletti E."/>
        </authorList>
    </citation>
    <scope>NUCLEOTIDE SEQUENCE [LARGE SCALE GENOMIC DNA]</scope>
    <source>
        <strain evidence="23">Kasza</strain>
    </source>
</reference>
<reference evidence="22 23" key="23">
    <citation type="journal article" date="1999" name="Virology">
        <title>The complete genome sequence of shope (Rabbit) fibroma virus.</title>
        <authorList>
            <person name="Willer D.O."/>
            <person name="McFadden G."/>
            <person name="Evans D.H."/>
        </authorList>
    </citation>
    <scope>NUCLEOTIDE SEQUENCE [LARGE SCALE GENOMIC DNA]</scope>
    <source>
        <strain evidence="22 23">Kasza</strain>
    </source>
</reference>
<dbReference type="FunFam" id="2.10.70.10:FF:000014">
    <property type="entry name" value="Membrane cofactor protein"/>
    <property type="match status" value="1"/>
</dbReference>
<reference evidence="23" key="19">
    <citation type="journal article" date="1995" name="Virology">
        <title>Species specificity of ectromelia virus and vaccinia virus interferon-gamma binding proteins.</title>
        <authorList>
            <person name="Mossman K."/>
            <person name="Upton C."/>
            <person name="Buller R.M."/>
            <person name="McFadden G."/>
        </authorList>
    </citation>
    <scope>NUCLEOTIDE SEQUENCE [LARGE SCALE GENOMIC DNA]</scope>
    <source>
        <strain evidence="23">Kasza</strain>
    </source>
</reference>
<dbReference type="SUPFAM" id="SSF57535">
    <property type="entry name" value="Complement control module/SCR domain"/>
    <property type="match status" value="3"/>
</dbReference>
<feature type="disulfide bond" evidence="19">
    <location>
        <begin position="178"/>
        <end position="205"/>
    </location>
</feature>
<evidence type="ECO:0000256" key="9">
    <source>
        <dbReference type="ARBA" id="ARBA00023180"/>
    </source>
</evidence>
<evidence type="ECO:0000256" key="5">
    <source>
        <dbReference type="ARBA" id="ARBA00022737"/>
    </source>
</evidence>
<reference evidence="23" key="21">
    <citation type="journal article" date="1999" name="J. Mol. Biol.">
        <title>Shope fibroma virus DNA topoisomerase catalyses holliday junction resolution and hairpin formation in vitro.</title>
        <authorList>
            <person name="Palaniyar N."/>
            <person name="Gerasimopoulos E."/>
            <person name="Evans D.H."/>
        </authorList>
    </citation>
    <scope>NUCLEOTIDE SEQUENCE [LARGE SCALE GENOMIC DNA]</scope>
    <source>
        <strain evidence="23">Kasza</strain>
    </source>
</reference>
<evidence type="ECO:0000313" key="23">
    <source>
        <dbReference type="Proteomes" id="UP000000868"/>
    </source>
</evidence>
<keyword evidence="4" id="KW-0732">Signal</keyword>
<comment type="subunit">
    <text evidence="14">Heterodimer with A56 protein; disulfide-linked.</text>
</comment>
<reference evidence="22 23" key="16">
    <citation type="journal article" date="1994" name="J. Virol.">
        <title>A poxvirus protein with a RING finger motif binds zinc and localizes in virus factories.</title>
        <authorList>
            <person name="Upton C."/>
            <person name="Schiff L."/>
            <person name="Rice S.A."/>
            <person name="Dowdeswell T."/>
            <person name="Yang X."/>
            <person name="McFadden G."/>
        </authorList>
    </citation>
    <scope>NUCLEOTIDE SEQUENCE [LARGE SCALE GENOMIC DNA]</scope>
    <source>
        <strain evidence="22 23">Kasza</strain>
    </source>
</reference>
<evidence type="ECO:0000256" key="19">
    <source>
        <dbReference type="PROSITE-ProRule" id="PRU00302"/>
    </source>
</evidence>
<keyword evidence="2" id="KW-1032">Host cell membrane</keyword>
<reference evidence="22 23" key="13">
    <citation type="journal article" date="1992" name="J. Gen. Virol.">
        <title>Nucleotide sequence analysis of a unique near-terminal region of the tumorigenic poxvirus, Shope fibroma virus.</title>
        <authorList>
            <person name="Massung R.F."/>
            <person name="McFadden G."/>
            <person name="Moyer R.W."/>
        </authorList>
    </citation>
    <scope>NUCLEOTIDE SEQUENCE [LARGE SCALE GENOMIC DNA]</scope>
    <source>
        <strain evidence="22 23">Kasza</strain>
    </source>
</reference>
<evidence type="ECO:0000256" key="1">
    <source>
        <dbReference type="ARBA" id="ARBA00004650"/>
    </source>
</evidence>
<reference evidence="23" key="17">
    <citation type="journal article" date="1994" name="Virology">
        <title>Characterization of the Shope fibroma virus DNA ligase gene.</title>
        <authorList>
            <person name="Parks R.J."/>
            <person name="Lichty B.D."/>
            <person name="Karakis C."/>
            <person name="Evans D.H."/>
        </authorList>
    </citation>
    <scope>NUCLEOTIDE SEQUENCE [LARGE SCALE GENOMIC DNA]</scope>
    <source>
        <strain evidence="23">Kasza</strain>
    </source>
</reference>
<keyword evidence="6" id="KW-0946">Virion</keyword>
<reference evidence="23" key="10">
    <citation type="journal article" date="1991" name="Biochem. Biophys. Res. Commun.">
        <title>T2 open reading frame from the Shope fibroma virus encodes a soluble form of the TNF receptor.</title>
        <authorList>
            <person name="Smith C.A."/>
            <person name="Davis T."/>
            <person name="Wignall J.M."/>
            <person name="Din W.S."/>
            <person name="Farrah T."/>
            <person name="Upton C."/>
            <person name="McFadden G."/>
            <person name="Goodwin R.G."/>
        </authorList>
    </citation>
    <scope>NUCLEOTIDE SEQUENCE [LARGE SCALE GENOMIC DNA]</scope>
    <source>
        <strain evidence="23">Kasza</strain>
    </source>
</reference>
<dbReference type="GO" id="GO:0020002">
    <property type="term" value="C:host cell plasma membrane"/>
    <property type="evidence" value="ECO:0007669"/>
    <property type="project" value="UniProtKB-SubCell"/>
</dbReference>
<evidence type="ECO:0000256" key="10">
    <source>
        <dbReference type="ARBA" id="ARBA00023252"/>
    </source>
</evidence>
<dbReference type="PANTHER" id="PTHR19325">
    <property type="entry name" value="COMPLEMENT COMPONENT-RELATED SUSHI DOMAIN-CONTAINING"/>
    <property type="match status" value="1"/>
</dbReference>
<feature type="domain" description="Sushi" evidence="21">
    <location>
        <begin position="82"/>
        <end position="146"/>
    </location>
</feature>
<evidence type="ECO:0000313" key="22">
    <source>
        <dbReference type="EMBL" id="AAF18023.1"/>
    </source>
</evidence>
<dbReference type="KEGG" id="vg:1486984"/>
<reference evidence="23" key="3">
    <citation type="journal article" date="1986" name="Mol. Cell. Biol.">
        <title>DNA sequence homology between the terminal inverted repeats of Shope fibroma virus and an endogenous cellular plasmid species.</title>
        <authorList>
            <person name="Upton C."/>
            <person name="McFadden G."/>
        </authorList>
    </citation>
    <scope>NUCLEOTIDE SEQUENCE [LARGE SCALE GENOMIC DNA]</scope>
    <source>
        <strain evidence="23">Kasza</strain>
    </source>
</reference>
<evidence type="ECO:0000256" key="15">
    <source>
        <dbReference type="ARBA" id="ARBA00070875"/>
    </source>
</evidence>
<keyword evidence="10" id="KW-1087">Inhibition of host complement factors by virus</keyword>
<organism evidence="23">
    <name type="scientific">Rabbit fibroma virus (strain Kasza)</name>
    <name type="common">RFV</name>
    <name type="synonym">Shope fibroma virus (strain Kasza)</name>
    <dbReference type="NCBI Taxonomy" id="10272"/>
    <lineage>
        <taxon>Viruses</taxon>
        <taxon>Varidnaviria</taxon>
        <taxon>Bamfordvirae</taxon>
        <taxon>Nucleocytoviricota</taxon>
        <taxon>Pokkesviricetes</taxon>
        <taxon>Chitovirales</taxon>
        <taxon>Poxviridae</taxon>
        <taxon>Chordopoxvirinae</taxon>
        <taxon>Leporipoxvirus</taxon>
        <taxon>Leporipoxvirus shope</taxon>
        <taxon>Rabbit fibroma virus</taxon>
    </lineage>
</organism>
<feature type="transmembrane region" description="Helical" evidence="20">
    <location>
        <begin position="256"/>
        <end position="279"/>
    </location>
</feature>
<evidence type="ECO:0000256" key="16">
    <source>
        <dbReference type="ARBA" id="ARBA00077807"/>
    </source>
</evidence>
<evidence type="ECO:0000259" key="21">
    <source>
        <dbReference type="PROSITE" id="PS50923"/>
    </source>
</evidence>
<evidence type="ECO:0000256" key="3">
    <source>
        <dbReference type="ARBA" id="ARBA00022659"/>
    </source>
</evidence>
<dbReference type="CDD" id="cd00033">
    <property type="entry name" value="CCP"/>
    <property type="match status" value="2"/>
</dbReference>
<feature type="disulfide bond" evidence="19">
    <location>
        <begin position="149"/>
        <end position="192"/>
    </location>
</feature>
<comment type="function">
    <text evidence="13">Serves to protect the virus against complement attack by inhibiting both classical and alternative pathways of complement activation. Binds C3b and C4b.</text>
</comment>
<keyword evidence="20" id="KW-0472">Membrane</keyword>
<keyword evidence="23" id="KW-1185">Reference proteome</keyword>
<dbReference type="EMBL" id="AF170722">
    <property type="protein sequence ID" value="AAF18023.1"/>
    <property type="molecule type" value="Genomic_DNA"/>
</dbReference>
<keyword evidence="11" id="KW-0899">Viral immunoevasion</keyword>
<dbReference type="InterPro" id="IPR035976">
    <property type="entry name" value="Sushi/SCR/CCP_sf"/>
</dbReference>
<evidence type="ECO:0000256" key="2">
    <source>
        <dbReference type="ARBA" id="ARBA00022511"/>
    </source>
</evidence>
<reference evidence="22 23" key="1">
    <citation type="journal article" date="1984" name="J. Virol.">
        <title>Tumorigenic poxviruses: construction of the composite physical map of the Shope fibroma virus genome.</title>
        <authorList>
            <person name="Delange A.M."/>
            <person name="Macaulay C."/>
            <person name="Block W."/>
            <person name="Mueller T."/>
            <person name="McFadden G."/>
        </authorList>
    </citation>
    <scope>NUCLEOTIDE SEQUENCE [LARGE SCALE GENOMIC DNA]</scope>
    <source>
        <strain evidence="22 23">Kasza</strain>
    </source>
</reference>
<dbReference type="GO" id="GO:0042784">
    <property type="term" value="P:symbiont-mediated suppression of host complement activation"/>
    <property type="evidence" value="ECO:0007669"/>
    <property type="project" value="UniProtKB-KW"/>
</dbReference>
<evidence type="ECO:0000256" key="13">
    <source>
        <dbReference type="ARBA" id="ARBA00058638"/>
    </source>
</evidence>
<evidence type="ECO:0000256" key="18">
    <source>
        <dbReference type="ARBA" id="ARBA00082341"/>
    </source>
</evidence>
<dbReference type="RefSeq" id="NP_052030.1">
    <property type="nucleotide sequence ID" value="NC_001266.1"/>
</dbReference>
<gene>
    <name evidence="22" type="primary">s144R</name>
</gene>
<evidence type="ECO:0000256" key="12">
    <source>
        <dbReference type="ARBA" id="ARBA00037804"/>
    </source>
</evidence>
<reference evidence="23" key="14">
    <citation type="journal article" date="1992" name="Virus Res.">
        <title>Sequence and analysis of the BamHI 'D' fragment of Shope fibroma virus: comparison with similar regions of related poxviruses.</title>
        <authorList>
            <person name="Strayer D.S."/>
            <person name="Jerng H.H."/>
        </authorList>
    </citation>
    <scope>NUCLEOTIDE SEQUENCE [LARGE SCALE GENOMIC DNA]</scope>
    <source>
        <strain evidence="23">Kasza</strain>
    </source>
</reference>
<reference evidence="23" key="2">
    <citation type="journal article" date="1986" name="J. Virol.">
        <title>Identification and nucleotide sequence of the thymidine kinase gene of Shope fibroma virus.</title>
        <authorList>
            <person name="Upton C."/>
            <person name="McFadden G."/>
        </authorList>
    </citation>
    <scope>NUCLEOTIDE SEQUENCE [LARGE SCALE GENOMIC DNA]</scope>
    <source>
        <strain evidence="23">Kasza</strain>
    </source>
</reference>
<dbReference type="SMART" id="SM00032">
    <property type="entry name" value="CCP"/>
    <property type="match status" value="3"/>
</dbReference>
<evidence type="ECO:0000256" key="11">
    <source>
        <dbReference type="ARBA" id="ARBA00023280"/>
    </source>
</evidence>
<keyword evidence="20" id="KW-1133">Transmembrane helix</keyword>
<dbReference type="PANTHER" id="PTHR19325:SF560">
    <property type="entry name" value="SUSHI, VON WILLEBRAND FACTOR TYPE A, EGF AND PENTRAXIN DOMAIN-CONTAINING PROTEIN 1"/>
    <property type="match status" value="1"/>
</dbReference>
<reference evidence="23" key="15">
    <citation type="journal article" date="1993" name="Proc. Natl. Acad. Sci. U.S.A.">
        <title>Identification of a poxvirus gene encoding a uracil-DNA glycosylase.</title>
        <authorList>
            <person name="Upton C."/>
            <person name="Stuart D.T."/>
            <person name="McFadden G."/>
        </authorList>
    </citation>
    <scope>NUCLEOTIDE SEQUENCE [LARGE SCALE GENOMIC DNA]</scope>
    <source>
        <strain evidence="23">Kasza</strain>
    </source>
</reference>
<reference evidence="23" key="22">
    <citation type="journal article" date="1999" name="J. Virol.">
        <title>Myxoma virus encodes an alpha2,3-sialyltransferase that enhances virulence.</title>
        <authorList>
            <person name="Jackson R.J."/>
            <person name="Hall D.F."/>
            <person name="Kerr P.J."/>
        </authorList>
    </citation>
    <scope>NUCLEOTIDE SEQUENCE [LARGE SCALE GENOMIC DNA]</scope>
    <source>
        <strain evidence="23">Kasza</strain>
    </source>
</reference>
<reference evidence="23" key="5">
    <citation type="journal article" date="1987" name="Virology">
        <title>Tumorigenic poxviruses: genomic organization and DNA sequence of the telomeric region of the Shope fibroma virus genome.</title>
        <authorList>
            <person name="Upton C."/>
            <person name="DeLange A.M."/>
            <person name="McFadden G."/>
        </authorList>
    </citation>
    <scope>NUCLEOTIDE SEQUENCE [LARGE SCALE GENOMIC DNA]</scope>
    <source>
        <strain evidence="23">Kasza</strain>
    </source>
</reference>
<protein>
    <recommendedName>
        <fullName evidence="15">Complement control protein C3</fullName>
    </recommendedName>
    <alternativeName>
        <fullName evidence="18">28 kDa protein</fullName>
    </alternativeName>
    <alternativeName>
        <fullName evidence="16">Secretory protein 35</fullName>
    </alternativeName>
    <alternativeName>
        <fullName evidence="17">VCP</fullName>
    </alternativeName>
</protein>
<reference evidence="23" key="9">
    <citation type="journal article" date="1990" name="Virology">
        <title>Tumorigenic poxviruses: characterization of the expression of an epidermal growth factor related gene in Shope fibroma virus.</title>
        <authorList>
            <person name="Chang W."/>
            <person name="Macaulay C."/>
            <person name="Hu S.L."/>
            <person name="Tam J.P."/>
            <person name="McFadden G."/>
        </authorList>
    </citation>
    <scope>NUCLEOTIDE SEQUENCE [LARGE SCALE GENOMIC DNA]</scope>
    <source>
        <strain evidence="23">Kasza</strain>
    </source>
</reference>
<dbReference type="InterPro" id="IPR000436">
    <property type="entry name" value="Sushi_SCR_CCP_dom"/>
</dbReference>
<proteinExistence type="predicted"/>